<feature type="domain" description="PiggyBac transposable element-derived protein" evidence="1">
    <location>
        <begin position="6"/>
        <end position="116"/>
    </location>
</feature>
<dbReference type="PANTHER" id="PTHR47272">
    <property type="entry name" value="DDE_TNP_1_7 DOMAIN-CONTAINING PROTEIN"/>
    <property type="match status" value="1"/>
</dbReference>
<evidence type="ECO:0000259" key="1">
    <source>
        <dbReference type="Pfam" id="PF13843"/>
    </source>
</evidence>
<dbReference type="Proteomes" id="UP000801492">
    <property type="component" value="Unassembled WGS sequence"/>
</dbReference>
<dbReference type="EMBL" id="VTPC01090835">
    <property type="protein sequence ID" value="KAF2881259.1"/>
    <property type="molecule type" value="Genomic_DNA"/>
</dbReference>
<dbReference type="PANTHER" id="PTHR47272:SF1">
    <property type="entry name" value="PIGGYBAC TRANSPOSABLE ELEMENT-DERIVED PROTEIN 3-LIKE"/>
    <property type="match status" value="1"/>
</dbReference>
<evidence type="ECO:0000313" key="2">
    <source>
        <dbReference type="EMBL" id="KAF2881259.1"/>
    </source>
</evidence>
<feature type="non-terminal residue" evidence="2">
    <location>
        <position position="1"/>
    </location>
</feature>
<evidence type="ECO:0000313" key="3">
    <source>
        <dbReference type="Proteomes" id="UP000801492"/>
    </source>
</evidence>
<reference evidence="2" key="1">
    <citation type="submission" date="2019-08" db="EMBL/GenBank/DDBJ databases">
        <title>The genome of the North American firefly Photinus pyralis.</title>
        <authorList>
            <consortium name="Photinus pyralis genome working group"/>
            <person name="Fallon T.R."/>
            <person name="Sander Lower S.E."/>
            <person name="Weng J.-K."/>
        </authorList>
    </citation>
    <scope>NUCLEOTIDE SEQUENCE</scope>
    <source>
        <strain evidence="2">TRF0915ILg1</strain>
        <tissue evidence="2">Whole body</tissue>
    </source>
</reference>
<protein>
    <recommendedName>
        <fullName evidence="1">PiggyBac transposable element-derived protein domain-containing protein</fullName>
    </recommendedName>
</protein>
<dbReference type="Pfam" id="PF13843">
    <property type="entry name" value="DDE_Tnp_1_7"/>
    <property type="match status" value="1"/>
</dbReference>
<gene>
    <name evidence="2" type="ORF">ILUMI_24917</name>
</gene>
<sequence>MLPREDSNHDRLYELRPVIIHLLEKHQSIPYEKDLSVDEQICYTKARSYLKLYMLAKLHKWGYKFFVLSGVSGYVYNFEVYTGQGNDSERKGENETYLGARTNVVNRLLRNVPQKKSLTKRGIVALGT</sequence>
<dbReference type="AlphaFoldDB" id="A0A8K0C6B1"/>
<dbReference type="OrthoDB" id="6778867at2759"/>
<name>A0A8K0C6B1_IGNLU</name>
<organism evidence="2 3">
    <name type="scientific">Ignelater luminosus</name>
    <name type="common">Cucubano</name>
    <name type="synonym">Pyrophorus luminosus</name>
    <dbReference type="NCBI Taxonomy" id="2038154"/>
    <lineage>
        <taxon>Eukaryota</taxon>
        <taxon>Metazoa</taxon>
        <taxon>Ecdysozoa</taxon>
        <taxon>Arthropoda</taxon>
        <taxon>Hexapoda</taxon>
        <taxon>Insecta</taxon>
        <taxon>Pterygota</taxon>
        <taxon>Neoptera</taxon>
        <taxon>Endopterygota</taxon>
        <taxon>Coleoptera</taxon>
        <taxon>Polyphaga</taxon>
        <taxon>Elateriformia</taxon>
        <taxon>Elateroidea</taxon>
        <taxon>Elateridae</taxon>
        <taxon>Agrypninae</taxon>
        <taxon>Pyrophorini</taxon>
        <taxon>Ignelater</taxon>
    </lineage>
</organism>
<comment type="caution">
    <text evidence="2">The sequence shown here is derived from an EMBL/GenBank/DDBJ whole genome shotgun (WGS) entry which is preliminary data.</text>
</comment>
<dbReference type="InterPro" id="IPR029526">
    <property type="entry name" value="PGBD"/>
</dbReference>
<accession>A0A8K0C6B1</accession>
<proteinExistence type="predicted"/>
<keyword evidence="3" id="KW-1185">Reference proteome</keyword>